<proteinExistence type="evidence at transcript level"/>
<sequence>MICFCIVCIRVCVCRSRPPPPPPARCYIACRFSRAKLLLFLLCYKMNVKYKKM</sequence>
<evidence type="ECO:0000313" key="2">
    <source>
        <dbReference type="EMBL" id="BAM18830.1"/>
    </source>
</evidence>
<protein>
    <submittedName>
        <fullName evidence="2">Uncharacterized protein</fullName>
    </submittedName>
</protein>
<name>I4DLP0_PAPXU</name>
<dbReference type="AlphaFoldDB" id="I4DLP0"/>
<organism evidence="2">
    <name type="scientific">Papilio xuthus</name>
    <name type="common">Asian swallowtail butterfly</name>
    <dbReference type="NCBI Taxonomy" id="66420"/>
    <lineage>
        <taxon>Eukaryota</taxon>
        <taxon>Metazoa</taxon>
        <taxon>Ecdysozoa</taxon>
        <taxon>Arthropoda</taxon>
        <taxon>Hexapoda</taxon>
        <taxon>Insecta</taxon>
        <taxon>Pterygota</taxon>
        <taxon>Neoptera</taxon>
        <taxon>Endopterygota</taxon>
        <taxon>Lepidoptera</taxon>
        <taxon>Glossata</taxon>
        <taxon>Ditrysia</taxon>
        <taxon>Papilionoidea</taxon>
        <taxon>Papilionidae</taxon>
        <taxon>Papilioninae</taxon>
        <taxon>Papilio</taxon>
    </lineage>
</organism>
<keyword evidence="1" id="KW-0732">Signal</keyword>
<dbReference type="EMBL" id="AK402208">
    <property type="protein sequence ID" value="BAM18830.1"/>
    <property type="molecule type" value="mRNA"/>
</dbReference>
<evidence type="ECO:0000256" key="1">
    <source>
        <dbReference type="SAM" id="SignalP"/>
    </source>
</evidence>
<feature type="chain" id="PRO_5003688619" evidence="1">
    <location>
        <begin position="17"/>
        <end position="53"/>
    </location>
</feature>
<accession>I4DLP0</accession>
<feature type="signal peptide" evidence="1">
    <location>
        <begin position="1"/>
        <end position="16"/>
    </location>
</feature>
<reference evidence="2" key="1">
    <citation type="journal article" date="2012" name="BMC Biol.">
        <title>Comprehensive microarray-based analysis for stage-specific larval camouflage pattern-associated genes in the swallowtail butterfly, Papilio xuthus.</title>
        <authorList>
            <person name="Futahashi R."/>
            <person name="Shirataki H."/>
            <person name="Narita T."/>
            <person name="Mita K."/>
            <person name="Fujiwara H."/>
        </authorList>
    </citation>
    <scope>NUCLEOTIDE SEQUENCE</scope>
    <source>
        <tissue evidence="2">Epidermis</tissue>
    </source>
</reference>